<gene>
    <name evidence="1" type="ORF">NE398_12240</name>
</gene>
<dbReference type="AlphaFoldDB" id="A0A9X3XPL4"/>
<name>A0A9X3XPL4_9CLOT</name>
<accession>A0A9X3XPL4</accession>
<evidence type="ECO:0000313" key="1">
    <source>
        <dbReference type="EMBL" id="MDC4240927.1"/>
    </source>
</evidence>
<evidence type="ECO:0000313" key="2">
    <source>
        <dbReference type="Proteomes" id="UP001141183"/>
    </source>
</evidence>
<keyword evidence="2" id="KW-1185">Reference proteome</keyword>
<comment type="caution">
    <text evidence="1">The sequence shown here is derived from an EMBL/GenBank/DDBJ whole genome shotgun (WGS) entry which is preliminary data.</text>
</comment>
<dbReference type="RefSeq" id="WP_016208881.1">
    <property type="nucleotide sequence ID" value="NZ_JAMRYU010000012.1"/>
</dbReference>
<dbReference type="EMBL" id="JAMRYU010000012">
    <property type="protein sequence ID" value="MDC4240927.1"/>
    <property type="molecule type" value="Genomic_DNA"/>
</dbReference>
<reference evidence="1" key="1">
    <citation type="submission" date="2022-05" db="EMBL/GenBank/DDBJ databases">
        <title>Draft genome sequence of Clostridium tertium strain CP3 isolated from Peru.</title>
        <authorList>
            <person name="Hurtado R."/>
            <person name="Lima L."/>
            <person name="Sousa T."/>
            <person name="Jaiswal A.K."/>
            <person name="Tiwari S."/>
            <person name="Maturrano L."/>
            <person name="Brenig B."/>
            <person name="Azevedo V."/>
        </authorList>
    </citation>
    <scope>NUCLEOTIDE SEQUENCE</scope>
    <source>
        <strain evidence="1">CP3</strain>
    </source>
</reference>
<organism evidence="1 2">
    <name type="scientific">Clostridium tertium</name>
    <dbReference type="NCBI Taxonomy" id="1559"/>
    <lineage>
        <taxon>Bacteria</taxon>
        <taxon>Bacillati</taxon>
        <taxon>Bacillota</taxon>
        <taxon>Clostridia</taxon>
        <taxon>Eubacteriales</taxon>
        <taxon>Clostridiaceae</taxon>
        <taxon>Clostridium</taxon>
    </lineage>
</organism>
<proteinExistence type="predicted"/>
<dbReference type="Proteomes" id="UP001141183">
    <property type="component" value="Unassembled WGS sequence"/>
</dbReference>
<protein>
    <submittedName>
        <fullName evidence="1">Uncharacterized protein</fullName>
    </submittedName>
</protein>
<sequence>MYKDEKVSINPKYRMRIIAGNNEKRFYDMCKDNLLSELLRGKKSFYSDGIDDNKVSISVDNSIEIGDKKILIEIDSGNMAKLIVGQYTLLNILCNSIEKSNIVFIVIHYYKDYNTKRTEKNLKLVSKAVFNDNGIRFKVFNIKEFEKICKKNKGNKDSFIKQLLS</sequence>